<dbReference type="InterPro" id="IPR051831">
    <property type="entry name" value="Bromodomain_contain_prot"/>
</dbReference>
<keyword evidence="1 2" id="KW-0103">Bromodomain</keyword>
<proteinExistence type="predicted"/>
<dbReference type="PROSITE" id="PS50014">
    <property type="entry name" value="BROMODOMAIN_2"/>
    <property type="match status" value="1"/>
</dbReference>
<gene>
    <name evidence="5" type="ORF">RIF29_17278</name>
</gene>
<comment type="caution">
    <text evidence="5">The sequence shown here is derived from an EMBL/GenBank/DDBJ whole genome shotgun (WGS) entry which is preliminary data.</text>
</comment>
<dbReference type="Pfam" id="PF13456">
    <property type="entry name" value="RVT_3"/>
    <property type="match status" value="1"/>
</dbReference>
<protein>
    <recommendedName>
        <fullName evidence="4">Bromo domain-containing protein</fullName>
    </recommendedName>
</protein>
<dbReference type="CDD" id="cd06222">
    <property type="entry name" value="RNase_H_like"/>
    <property type="match status" value="1"/>
</dbReference>
<dbReference type="SUPFAM" id="SSF47370">
    <property type="entry name" value="Bromodomain"/>
    <property type="match status" value="1"/>
</dbReference>
<reference evidence="5 6" key="1">
    <citation type="submission" date="2024-01" db="EMBL/GenBank/DDBJ databases">
        <title>The genomes of 5 underutilized Papilionoideae crops provide insights into root nodulation and disease resistanc.</title>
        <authorList>
            <person name="Yuan L."/>
        </authorList>
    </citation>
    <scope>NUCLEOTIDE SEQUENCE [LARGE SCALE GENOMIC DNA]</scope>
    <source>
        <strain evidence="5">ZHUSHIDOU_FW_LH</strain>
        <tissue evidence="5">Leaf</tissue>
    </source>
</reference>
<feature type="region of interest" description="Disordered" evidence="3">
    <location>
        <begin position="46"/>
        <end position="112"/>
    </location>
</feature>
<dbReference type="GO" id="GO:0003676">
    <property type="term" value="F:nucleic acid binding"/>
    <property type="evidence" value="ECO:0007669"/>
    <property type="project" value="InterPro"/>
</dbReference>
<dbReference type="PANTHER" id="PTHR22881:SF26">
    <property type="entry name" value="BROMODOMAIN CONTAINING PROTEIN, EXPRESSED"/>
    <property type="match status" value="1"/>
</dbReference>
<dbReference type="EMBL" id="JAYWIO010000003">
    <property type="protein sequence ID" value="KAK7276145.1"/>
    <property type="molecule type" value="Genomic_DNA"/>
</dbReference>
<name>A0AAN9IGA8_CROPI</name>
<dbReference type="Gene3D" id="1.20.920.10">
    <property type="entry name" value="Bromodomain-like"/>
    <property type="match status" value="1"/>
</dbReference>
<dbReference type="AlphaFoldDB" id="A0AAN9IGA8"/>
<evidence type="ECO:0000313" key="5">
    <source>
        <dbReference type="EMBL" id="KAK7276145.1"/>
    </source>
</evidence>
<evidence type="ECO:0000256" key="1">
    <source>
        <dbReference type="ARBA" id="ARBA00023117"/>
    </source>
</evidence>
<dbReference type="CDD" id="cd04369">
    <property type="entry name" value="Bromodomain"/>
    <property type="match status" value="1"/>
</dbReference>
<dbReference type="InterPro" id="IPR036427">
    <property type="entry name" value="Bromodomain-like_sf"/>
</dbReference>
<evidence type="ECO:0000313" key="6">
    <source>
        <dbReference type="Proteomes" id="UP001372338"/>
    </source>
</evidence>
<dbReference type="InterPro" id="IPR001487">
    <property type="entry name" value="Bromodomain"/>
</dbReference>
<accession>A0AAN9IGA8</accession>
<evidence type="ECO:0000256" key="2">
    <source>
        <dbReference type="PROSITE-ProRule" id="PRU00035"/>
    </source>
</evidence>
<feature type="domain" description="Bromo" evidence="4">
    <location>
        <begin position="160"/>
        <end position="231"/>
    </location>
</feature>
<dbReference type="GO" id="GO:0004523">
    <property type="term" value="F:RNA-DNA hybrid ribonuclease activity"/>
    <property type="evidence" value="ECO:0007669"/>
    <property type="project" value="InterPro"/>
</dbReference>
<evidence type="ECO:0000256" key="3">
    <source>
        <dbReference type="SAM" id="MobiDB-lite"/>
    </source>
</evidence>
<feature type="compositionally biased region" description="Polar residues" evidence="3">
    <location>
        <begin position="81"/>
        <end position="90"/>
    </location>
</feature>
<keyword evidence="6" id="KW-1185">Reference proteome</keyword>
<sequence length="645" mass="71816">MFRCSLQSNNTPSFFALYIRLMQPSYKPGGSHDKVVVDGSNKMKRGIVIQDEEQTQRRRRRRSTGISLEKKGETELKRMNDSATNDSNLNKQKDKGKQIINEDEQHSKTQKKKARLAQLSYSSLQERQHLDDRSILRTNVPSLNRVPSKRFLESILDILQSYDEEQIFAGLVVQSNEVGDYFSLLNHHMSFATLRAKLQEGLYTTMEHFKHDVCLMFAHAMNSNPPDTRTHQVAKSLSHWGRILLEDPESAPKVEYFQSVNKLPPRTIGHARFRYAPGAPDIATTDKYEPQNDQPIVPSAHRWAKMNNEGGQYHFAEGLGATAQTHDLLANFYGTEQSAMQQLLQQEAAATQQSHCAINKAFDHQQQSLGLSLSYKPPGIAMDVADIDNNKGKNVAQNDDWKARAATILGDYFINSNKKETTQGFSVCSATSSPVVPTGLMPAVPYFQPQPLPLPLPQPQPVVYPVPATSPRWNMPEPYVVHGLGRSIVTPFAPPPPFGSGGFTNWLLNGPLVSPVIGFGGLSFGGWISGFSSCFRSQSVLFAELLDLKNGLELVWNQGFRDVSCETDSLEAYRLVALAALPSCHAFGAVVLDIQTLLDCFVLSCSPRGECLCRFVLLLKIFELPPMELSQVLDDNASGRIFLCS</sequence>
<organism evidence="5 6">
    <name type="scientific">Crotalaria pallida</name>
    <name type="common">Smooth rattlebox</name>
    <name type="synonym">Crotalaria striata</name>
    <dbReference type="NCBI Taxonomy" id="3830"/>
    <lineage>
        <taxon>Eukaryota</taxon>
        <taxon>Viridiplantae</taxon>
        <taxon>Streptophyta</taxon>
        <taxon>Embryophyta</taxon>
        <taxon>Tracheophyta</taxon>
        <taxon>Spermatophyta</taxon>
        <taxon>Magnoliopsida</taxon>
        <taxon>eudicotyledons</taxon>
        <taxon>Gunneridae</taxon>
        <taxon>Pentapetalae</taxon>
        <taxon>rosids</taxon>
        <taxon>fabids</taxon>
        <taxon>Fabales</taxon>
        <taxon>Fabaceae</taxon>
        <taxon>Papilionoideae</taxon>
        <taxon>50 kb inversion clade</taxon>
        <taxon>genistoids sensu lato</taxon>
        <taxon>core genistoids</taxon>
        <taxon>Crotalarieae</taxon>
        <taxon>Crotalaria</taxon>
    </lineage>
</organism>
<dbReference type="Proteomes" id="UP001372338">
    <property type="component" value="Unassembled WGS sequence"/>
</dbReference>
<dbReference type="InterPro" id="IPR044730">
    <property type="entry name" value="RNase_H-like_dom_plant"/>
</dbReference>
<dbReference type="PANTHER" id="PTHR22881">
    <property type="entry name" value="BROMODOMAIN CONTAINING PROTEIN"/>
    <property type="match status" value="1"/>
</dbReference>
<evidence type="ECO:0000259" key="4">
    <source>
        <dbReference type="PROSITE" id="PS50014"/>
    </source>
</evidence>
<dbReference type="InterPro" id="IPR002156">
    <property type="entry name" value="RNaseH_domain"/>
</dbReference>
<feature type="compositionally biased region" description="Basic and acidic residues" evidence="3">
    <location>
        <begin position="68"/>
        <end position="80"/>
    </location>
</feature>
<dbReference type="Pfam" id="PF00439">
    <property type="entry name" value="Bromodomain"/>
    <property type="match status" value="1"/>
</dbReference>
<dbReference type="SMART" id="SM00297">
    <property type="entry name" value="BROMO"/>
    <property type="match status" value="1"/>
</dbReference>